<dbReference type="Gene3D" id="1.10.630.10">
    <property type="entry name" value="Cytochrome P450"/>
    <property type="match status" value="2"/>
</dbReference>
<dbReference type="PANTHER" id="PTHR24287:SF5">
    <property type="entry name" value="P450, PUTATIVE (EUROFUNG)-RELATED"/>
    <property type="match status" value="1"/>
</dbReference>
<dbReference type="GO" id="GO:0005506">
    <property type="term" value="F:iron ion binding"/>
    <property type="evidence" value="ECO:0007669"/>
    <property type="project" value="InterPro"/>
</dbReference>
<dbReference type="GO" id="GO:0020037">
    <property type="term" value="F:heme binding"/>
    <property type="evidence" value="ECO:0007669"/>
    <property type="project" value="InterPro"/>
</dbReference>
<protein>
    <submittedName>
        <fullName evidence="8">Cytochrome P450 alkane hydroxylase</fullName>
    </submittedName>
</protein>
<dbReference type="EMBL" id="GG692423">
    <property type="protein sequence ID" value="EER41697.1"/>
    <property type="molecule type" value="Genomic_DNA"/>
</dbReference>
<evidence type="ECO:0000256" key="1">
    <source>
        <dbReference type="ARBA" id="ARBA00001971"/>
    </source>
</evidence>
<dbReference type="AlphaFoldDB" id="C6HDR3"/>
<dbReference type="PANTHER" id="PTHR24287">
    <property type="entry name" value="P450, PUTATIVE (EUROFUNG)-RELATED"/>
    <property type="match status" value="1"/>
</dbReference>
<evidence type="ECO:0000256" key="5">
    <source>
        <dbReference type="ARBA" id="ARBA00023004"/>
    </source>
</evidence>
<evidence type="ECO:0000313" key="9">
    <source>
        <dbReference type="Proteomes" id="UP000002624"/>
    </source>
</evidence>
<accession>C6HDR3</accession>
<evidence type="ECO:0000313" key="8">
    <source>
        <dbReference type="EMBL" id="EER41697.1"/>
    </source>
</evidence>
<reference evidence="9" key="1">
    <citation type="submission" date="2009-05" db="EMBL/GenBank/DDBJ databases">
        <title>The genome sequence of Ajellomyces capsulatus strain H143.</title>
        <authorList>
            <person name="Champion M."/>
            <person name="Cuomo C.A."/>
            <person name="Ma L.-J."/>
            <person name="Henn M.R."/>
            <person name="Sil A."/>
            <person name="Goldman B."/>
            <person name="Young S.K."/>
            <person name="Kodira C.D."/>
            <person name="Zeng Q."/>
            <person name="Koehrsen M."/>
            <person name="Alvarado L."/>
            <person name="Berlin A.M."/>
            <person name="Borenstein D."/>
            <person name="Chen Z."/>
            <person name="Engels R."/>
            <person name="Freedman E."/>
            <person name="Gellesch M."/>
            <person name="Goldberg J."/>
            <person name="Griggs A."/>
            <person name="Gujja S."/>
            <person name="Heiman D.I."/>
            <person name="Hepburn T.A."/>
            <person name="Howarth C."/>
            <person name="Jen D."/>
            <person name="Larson L."/>
            <person name="Lewis B."/>
            <person name="Mehta T."/>
            <person name="Park D."/>
            <person name="Pearson M."/>
            <person name="Roberts A."/>
            <person name="Saif S."/>
            <person name="Shea T.D."/>
            <person name="Shenoy N."/>
            <person name="Sisk P."/>
            <person name="Stolte C."/>
            <person name="Sykes S."/>
            <person name="Walk T."/>
            <person name="White J."/>
            <person name="Yandava C."/>
            <person name="Klein B."/>
            <person name="McEwen J.G."/>
            <person name="Puccia R."/>
            <person name="Goldman G.H."/>
            <person name="Felipe M.S."/>
            <person name="Nino-Vega G."/>
            <person name="San-Blas G."/>
            <person name="Taylor J.W."/>
            <person name="Mendoza L."/>
            <person name="Galagan J.E."/>
            <person name="Nusbaum C."/>
            <person name="Birren B.W."/>
        </authorList>
    </citation>
    <scope>NUCLEOTIDE SEQUENCE [LARGE SCALE GENOMIC DNA]</scope>
    <source>
        <strain evidence="9">H143</strain>
    </source>
</reference>
<dbReference type="Proteomes" id="UP000002624">
    <property type="component" value="Unassembled WGS sequence"/>
</dbReference>
<keyword evidence="6" id="KW-0503">Monooxygenase</keyword>
<evidence type="ECO:0000256" key="3">
    <source>
        <dbReference type="ARBA" id="ARBA00022723"/>
    </source>
</evidence>
<dbReference type="GO" id="GO:0016705">
    <property type="term" value="F:oxidoreductase activity, acting on paired donors, with incorporation or reduction of molecular oxygen"/>
    <property type="evidence" value="ECO:0007669"/>
    <property type="project" value="InterPro"/>
</dbReference>
<comment type="cofactor">
    <cofactor evidence="1">
        <name>heme</name>
        <dbReference type="ChEBI" id="CHEBI:30413"/>
    </cofactor>
</comment>
<evidence type="ECO:0000256" key="2">
    <source>
        <dbReference type="ARBA" id="ARBA00010617"/>
    </source>
</evidence>
<evidence type="ECO:0000256" key="7">
    <source>
        <dbReference type="SAM" id="MobiDB-lite"/>
    </source>
</evidence>
<dbReference type="InterPro" id="IPR047146">
    <property type="entry name" value="Cyt_P450_E_CYP52_fungi"/>
</dbReference>
<feature type="region of interest" description="Disordered" evidence="7">
    <location>
        <begin position="266"/>
        <end position="291"/>
    </location>
</feature>
<dbReference type="OMA" id="HEITNCE"/>
<dbReference type="HOGENOM" id="CLU_001570_27_0_1"/>
<dbReference type="OrthoDB" id="1470350at2759"/>
<dbReference type="Pfam" id="PF00067">
    <property type="entry name" value="p450"/>
    <property type="match status" value="1"/>
</dbReference>
<dbReference type="InterPro" id="IPR001128">
    <property type="entry name" value="Cyt_P450"/>
</dbReference>
<keyword evidence="5" id="KW-0408">Iron</keyword>
<name>C6HDR3_AJECH</name>
<sequence length="309" mass="35107">MVQSAICNHQGQRFHEEWKEFLGDSIFATDGELWSRSRYLIRPMFARDRIVDTENFEKHIQKLIPHLEKNNEKPGEETIVDVAALFFCFTLGAATDYLLGQIVDSLDDPKTIVAESFQYVLHRQARQETFQKHTFLHALVHFTKDRKVTHDQLVAVLPAGRDTAATLCFCLFELSHNPTVVAPLHTEVLDRLGTSRKTSCSDPKEMKYLTAVLNEALRLCPVVPLNVCHALTDTTLPRGGGPDGHSSIGIPNNTRIFYSTTNMQRRRDLYDSPPPAPGNAGSDEKRPIPYFDPFPWIPERWTAGWQPRP</sequence>
<keyword evidence="3" id="KW-0479">Metal-binding</keyword>
<keyword evidence="4" id="KW-0560">Oxidoreductase</keyword>
<dbReference type="VEuPathDB" id="FungiDB:HCDG_04344"/>
<dbReference type="STRING" id="544712.C6HDR3"/>
<organism evidence="8 9">
    <name type="scientific">Ajellomyces capsulatus (strain H143)</name>
    <name type="common">Darling's disease fungus</name>
    <name type="synonym">Histoplasma capsulatum</name>
    <dbReference type="NCBI Taxonomy" id="544712"/>
    <lineage>
        <taxon>Eukaryota</taxon>
        <taxon>Fungi</taxon>
        <taxon>Dikarya</taxon>
        <taxon>Ascomycota</taxon>
        <taxon>Pezizomycotina</taxon>
        <taxon>Eurotiomycetes</taxon>
        <taxon>Eurotiomycetidae</taxon>
        <taxon>Onygenales</taxon>
        <taxon>Ajellomycetaceae</taxon>
        <taxon>Histoplasma</taxon>
    </lineage>
</organism>
<dbReference type="GO" id="GO:0004497">
    <property type="term" value="F:monooxygenase activity"/>
    <property type="evidence" value="ECO:0007669"/>
    <property type="project" value="UniProtKB-KW"/>
</dbReference>
<gene>
    <name evidence="8" type="ORF">HCDG_04344</name>
</gene>
<comment type="similarity">
    <text evidence="2">Belongs to the cytochrome P450 family.</text>
</comment>
<dbReference type="SUPFAM" id="SSF48264">
    <property type="entry name" value="Cytochrome P450"/>
    <property type="match status" value="1"/>
</dbReference>
<evidence type="ECO:0000256" key="6">
    <source>
        <dbReference type="ARBA" id="ARBA00023033"/>
    </source>
</evidence>
<dbReference type="InterPro" id="IPR036396">
    <property type="entry name" value="Cyt_P450_sf"/>
</dbReference>
<evidence type="ECO:0000256" key="4">
    <source>
        <dbReference type="ARBA" id="ARBA00023002"/>
    </source>
</evidence>
<proteinExistence type="inferred from homology"/>